<dbReference type="InterPro" id="IPR027434">
    <property type="entry name" value="Homing_endonucl"/>
</dbReference>
<dbReference type="SUPFAM" id="SSF55608">
    <property type="entry name" value="Homing endonucleases"/>
    <property type="match status" value="1"/>
</dbReference>
<evidence type="ECO:0000259" key="2">
    <source>
        <dbReference type="Pfam" id="PF03161"/>
    </source>
</evidence>
<protein>
    <submittedName>
        <fullName evidence="3">Putative LAGLIDADG family protein</fullName>
    </submittedName>
</protein>
<dbReference type="AlphaFoldDB" id="A2V6C1"/>
<dbReference type="Gene3D" id="3.10.28.10">
    <property type="entry name" value="Homing endonucleases"/>
    <property type="match status" value="1"/>
</dbReference>
<comment type="function">
    <text evidence="1">Mitochondrial DNA endonuclease involved in intron homing.</text>
</comment>
<organism evidence="3">
    <name type="scientific">Rhodotorula glutinis</name>
    <name type="common">Yeast</name>
    <dbReference type="NCBI Taxonomy" id="5535"/>
    <lineage>
        <taxon>Eukaryota</taxon>
        <taxon>Fungi</taxon>
        <taxon>Dikarya</taxon>
        <taxon>Basidiomycota</taxon>
        <taxon>Pucciniomycotina</taxon>
        <taxon>Microbotryomycetes</taxon>
        <taxon>Sporidiobolales</taxon>
        <taxon>Sporidiobolaceae</taxon>
        <taxon>Rhodotorula</taxon>
    </lineage>
</organism>
<accession>A2V6C1</accession>
<feature type="domain" description="Homing endonuclease LAGLIDADG" evidence="2">
    <location>
        <begin position="6"/>
        <end position="134"/>
    </location>
</feature>
<keyword evidence="3" id="KW-0496">Mitochondrion</keyword>
<dbReference type="EMBL" id="AB248915">
    <property type="protein sequence ID" value="BAF46420.1"/>
    <property type="molecule type" value="Genomic_DNA"/>
</dbReference>
<reference evidence="3" key="1">
    <citation type="journal article" date="2008" name="Microbiology">
        <title>The crucial role of mitochondrial regulation in adaptive aluminium resistance in Rhodotorula glutinis.</title>
        <authorList>
            <person name="Tani A."/>
            <person name="Inoue C."/>
            <person name="Tanaka Y."/>
            <person name="Yamamoto Y."/>
            <person name="Kondo H."/>
            <person name="Hiradate S."/>
            <person name="Kimbara K."/>
            <person name="Kawai F."/>
        </authorList>
    </citation>
    <scope>NUCLEOTIDE SEQUENCE</scope>
</reference>
<sequence length="166" mass="18739">MYAPESDLSWMQYLYAMFGFMCNQGIIPTESTGNTQSGLAVYSNWLLYTMQLDALMDLYTLLYSNRVKIIPATICSLFTEVTLSFFVMAAGTPHISGLVLNLGKYTAQERQLFRDMLMSNFGLATTEQSRGRVYIKAKDKAKLLAIVKPYLHSSRLALFDKPKSSK</sequence>
<name>A2V6C1_RHOGU</name>
<evidence type="ECO:0000313" key="3">
    <source>
        <dbReference type="EMBL" id="BAF46420.1"/>
    </source>
</evidence>
<evidence type="ECO:0000256" key="1">
    <source>
        <dbReference type="ARBA" id="ARBA00002670"/>
    </source>
</evidence>
<proteinExistence type="predicted"/>
<dbReference type="GO" id="GO:0004519">
    <property type="term" value="F:endonuclease activity"/>
    <property type="evidence" value="ECO:0007669"/>
    <property type="project" value="InterPro"/>
</dbReference>
<dbReference type="Pfam" id="PF03161">
    <property type="entry name" value="LAGLIDADG_2"/>
    <property type="match status" value="1"/>
</dbReference>
<geneLocation type="mitochondrion" evidence="3"/>
<dbReference type="InterPro" id="IPR004860">
    <property type="entry name" value="LAGLIDADG_dom"/>
</dbReference>